<feature type="transmembrane region" description="Helical" evidence="6">
    <location>
        <begin position="292"/>
        <end position="313"/>
    </location>
</feature>
<dbReference type="Pfam" id="PF13520">
    <property type="entry name" value="AA_permease_2"/>
    <property type="match status" value="1"/>
</dbReference>
<feature type="transmembrane region" description="Helical" evidence="6">
    <location>
        <begin position="449"/>
        <end position="470"/>
    </location>
</feature>
<evidence type="ECO:0000256" key="4">
    <source>
        <dbReference type="ARBA" id="ARBA00022989"/>
    </source>
</evidence>
<evidence type="ECO:0000256" key="2">
    <source>
        <dbReference type="ARBA" id="ARBA00022475"/>
    </source>
</evidence>
<evidence type="ECO:0000313" key="8">
    <source>
        <dbReference type="Proteomes" id="UP000192333"/>
    </source>
</evidence>
<dbReference type="GO" id="GO:0005886">
    <property type="term" value="C:plasma membrane"/>
    <property type="evidence" value="ECO:0007669"/>
    <property type="project" value="UniProtKB-SubCell"/>
</dbReference>
<feature type="transmembrane region" description="Helical" evidence="6">
    <location>
        <begin position="248"/>
        <end position="272"/>
    </location>
</feature>
<sequence>MSNPTLTRQLGLMGLVATGVCSMLGASINVVPFMIQRHVPGIGPYVLYAFIFAAIPALLAAMAYAILATAMPRAGGSYIYASRGLNPYLGFVASFSQWFGLSIVIGVVAYVTIPFFRDIATALSFEGLALILDSGLVRVSLALLLVWIFVYVNIRGAKLYEKTVIPLMILMFLLGGIVIVAGFSFTHEDFFSAILEGEGSIVSNFPTSDFQLPNFLSASAILFASFIGFDSIAQAGGEAKNPTKKIPLAIGLTILIVGGYYMLFTGAVYHAVPWSFVAEESLQKDITAPGMMSYLLPPGLTVAIIAGAAIALINDLPAMLLSVSRLMFAWAEDGIFPKAITKIHPSFHTPYLAIILSGAMASVGILGSHFAGDFFLGIDIMVTSMMVNFLLMCITLLSIDKINPSLSSKITLVKNLALRKTIGWLGTLILTFFLVIHTWKDLNSEAAAWYFHSTPIWLIVMAIASMIFYFKFTQMKKKGVDVRSLFSRLP</sequence>
<dbReference type="PANTHER" id="PTHR42770:SF7">
    <property type="entry name" value="MEMBRANE PROTEIN"/>
    <property type="match status" value="1"/>
</dbReference>
<evidence type="ECO:0000256" key="3">
    <source>
        <dbReference type="ARBA" id="ARBA00022692"/>
    </source>
</evidence>
<evidence type="ECO:0000256" key="6">
    <source>
        <dbReference type="SAM" id="Phobius"/>
    </source>
</evidence>
<feature type="transmembrane region" description="Helical" evidence="6">
    <location>
        <begin position="128"/>
        <end position="152"/>
    </location>
</feature>
<name>A0A1W2H073_9BACT</name>
<dbReference type="GO" id="GO:0022857">
    <property type="term" value="F:transmembrane transporter activity"/>
    <property type="evidence" value="ECO:0007669"/>
    <property type="project" value="InterPro"/>
</dbReference>
<feature type="transmembrane region" description="Helical" evidence="6">
    <location>
        <begin position="351"/>
        <end position="368"/>
    </location>
</feature>
<accession>A0A1W2H073</accession>
<dbReference type="InterPro" id="IPR002293">
    <property type="entry name" value="AA/rel_permease1"/>
</dbReference>
<dbReference type="Gene3D" id="1.20.1740.10">
    <property type="entry name" value="Amino acid/polyamine transporter I"/>
    <property type="match status" value="1"/>
</dbReference>
<feature type="transmembrane region" description="Helical" evidence="6">
    <location>
        <begin position="417"/>
        <end position="437"/>
    </location>
</feature>
<feature type="transmembrane region" description="Helical" evidence="6">
    <location>
        <begin position="88"/>
        <end position="116"/>
    </location>
</feature>
<dbReference type="PANTHER" id="PTHR42770">
    <property type="entry name" value="AMINO ACID TRANSPORTER-RELATED"/>
    <property type="match status" value="1"/>
</dbReference>
<organism evidence="7 8">
    <name type="scientific">Aquiflexum balticum DSM 16537</name>
    <dbReference type="NCBI Taxonomy" id="758820"/>
    <lineage>
        <taxon>Bacteria</taxon>
        <taxon>Pseudomonadati</taxon>
        <taxon>Bacteroidota</taxon>
        <taxon>Cytophagia</taxon>
        <taxon>Cytophagales</taxon>
        <taxon>Cyclobacteriaceae</taxon>
        <taxon>Aquiflexum</taxon>
    </lineage>
</organism>
<dbReference type="OrthoDB" id="9810109at2"/>
<dbReference type="Proteomes" id="UP000192333">
    <property type="component" value="Chromosome I"/>
</dbReference>
<feature type="transmembrane region" description="Helical" evidence="6">
    <location>
        <begin position="47"/>
        <end position="67"/>
    </location>
</feature>
<feature type="transmembrane region" description="Helical" evidence="6">
    <location>
        <begin position="164"/>
        <end position="185"/>
    </location>
</feature>
<proteinExistence type="predicted"/>
<dbReference type="AlphaFoldDB" id="A0A1W2H073"/>
<keyword evidence="5 6" id="KW-0472">Membrane</keyword>
<dbReference type="EMBL" id="LT838813">
    <property type="protein sequence ID" value="SMD42174.1"/>
    <property type="molecule type" value="Genomic_DNA"/>
</dbReference>
<dbReference type="RefSeq" id="WP_084119006.1">
    <property type="nucleotide sequence ID" value="NZ_LT838813.1"/>
</dbReference>
<keyword evidence="2" id="KW-1003">Cell membrane</keyword>
<evidence type="ECO:0000256" key="1">
    <source>
        <dbReference type="ARBA" id="ARBA00004651"/>
    </source>
</evidence>
<gene>
    <name evidence="7" type="ORF">SAMN00777080_0712</name>
</gene>
<dbReference type="PIRSF" id="PIRSF006060">
    <property type="entry name" value="AA_transporter"/>
    <property type="match status" value="1"/>
</dbReference>
<keyword evidence="8" id="KW-1185">Reference proteome</keyword>
<feature type="transmembrane region" description="Helical" evidence="6">
    <location>
        <begin position="12"/>
        <end position="35"/>
    </location>
</feature>
<evidence type="ECO:0000313" key="7">
    <source>
        <dbReference type="EMBL" id="SMD42174.1"/>
    </source>
</evidence>
<evidence type="ECO:0000256" key="5">
    <source>
        <dbReference type="ARBA" id="ARBA00023136"/>
    </source>
</evidence>
<comment type="subcellular location">
    <subcellularLocation>
        <location evidence="1">Cell membrane</location>
        <topology evidence="1">Multi-pass membrane protein</topology>
    </subcellularLocation>
</comment>
<dbReference type="InterPro" id="IPR050367">
    <property type="entry name" value="APC_superfamily"/>
</dbReference>
<feature type="transmembrane region" description="Helical" evidence="6">
    <location>
        <begin position="374"/>
        <end position="397"/>
    </location>
</feature>
<dbReference type="STRING" id="758820.SAMN00777080_0712"/>
<feature type="transmembrane region" description="Helical" evidence="6">
    <location>
        <begin position="215"/>
        <end position="236"/>
    </location>
</feature>
<keyword evidence="4 6" id="KW-1133">Transmembrane helix</keyword>
<reference evidence="8" key="1">
    <citation type="submission" date="2017-04" db="EMBL/GenBank/DDBJ databases">
        <authorList>
            <person name="Varghese N."/>
            <person name="Submissions S."/>
        </authorList>
    </citation>
    <scope>NUCLEOTIDE SEQUENCE [LARGE SCALE GENOMIC DNA]</scope>
    <source>
        <strain evidence="8">DSM 16537</strain>
    </source>
</reference>
<protein>
    <submittedName>
        <fullName evidence="7">Amino acid transporter</fullName>
    </submittedName>
</protein>
<keyword evidence="3 6" id="KW-0812">Transmembrane</keyword>